<sequence length="405" mass="46318">MRGERAGVSPESLVSVVVPAYNAAEYIDRCLDSIRRQTYSNLEIIVVDDGSADDTLDRIREHAREDSRITVLTQENRYAGVARNEGFSHASGEYVAFLDADDFFDSAMIESMVKRASDTKADVVVCRSNFYDNVTERVEPIDFSLLYIEEGSVYSGVALQDVMFRFCVGWPWDKLYRSEFVRKHDLRFQDLRTSNDAYFVFMSLILAERIAFVGDALVMHRTNNADSLERTRSRSWENAGKAALAIGRGLRDKGLYETFERSYVNWFLDFSLWNLDTLDGDARDGLLEDMEKNLTPLLPDDAEEGFYIDERGRTAAEILRSGRFEAIRRGLLLDIDLARAKSDVSWLKGHIEKLERELAWRDEAIERMEQEKRDIIQSRTYAVGKAVMAVPCAVKDALGRGKRDR</sequence>
<organism evidence="5 6">
    <name type="scientific">Raoultibacter massiliensis</name>
    <dbReference type="NCBI Taxonomy" id="1852371"/>
    <lineage>
        <taxon>Bacteria</taxon>
        <taxon>Bacillati</taxon>
        <taxon>Actinomycetota</taxon>
        <taxon>Coriobacteriia</taxon>
        <taxon>Eggerthellales</taxon>
        <taxon>Eggerthellaceae</taxon>
        <taxon>Raoultibacter</taxon>
    </lineage>
</organism>
<feature type="coiled-coil region" evidence="3">
    <location>
        <begin position="337"/>
        <end position="371"/>
    </location>
</feature>
<feature type="domain" description="Glycosyltransferase 2-like" evidence="4">
    <location>
        <begin position="15"/>
        <end position="142"/>
    </location>
</feature>
<dbReference type="SUPFAM" id="SSF53448">
    <property type="entry name" value="Nucleotide-diphospho-sugar transferases"/>
    <property type="match status" value="1"/>
</dbReference>
<evidence type="ECO:0000313" key="6">
    <source>
        <dbReference type="Proteomes" id="UP001487305"/>
    </source>
</evidence>
<keyword evidence="2 5" id="KW-0808">Transferase</keyword>
<accession>A0ABV1JD17</accession>
<name>A0ABV1JD17_9ACTN</name>
<evidence type="ECO:0000313" key="5">
    <source>
        <dbReference type="EMBL" id="MEQ3362750.1"/>
    </source>
</evidence>
<keyword evidence="6" id="KW-1185">Reference proteome</keyword>
<dbReference type="RefSeq" id="WP_102374998.1">
    <property type="nucleotide sequence ID" value="NZ_JBBNOP010000005.1"/>
</dbReference>
<reference evidence="5 6" key="1">
    <citation type="submission" date="2024-04" db="EMBL/GenBank/DDBJ databases">
        <title>Human intestinal bacterial collection.</title>
        <authorList>
            <person name="Pauvert C."/>
            <person name="Hitch T.C.A."/>
            <person name="Clavel T."/>
        </authorList>
    </citation>
    <scope>NUCLEOTIDE SEQUENCE [LARGE SCALE GENOMIC DNA]</scope>
    <source>
        <strain evidence="5 6">CLA-KB-H42</strain>
    </source>
</reference>
<comment type="caution">
    <text evidence="5">The sequence shown here is derived from an EMBL/GenBank/DDBJ whole genome shotgun (WGS) entry which is preliminary data.</text>
</comment>
<dbReference type="Proteomes" id="UP001487305">
    <property type="component" value="Unassembled WGS sequence"/>
</dbReference>
<keyword evidence="3" id="KW-0175">Coiled coil</keyword>
<dbReference type="EC" id="2.4.-.-" evidence="5"/>
<evidence type="ECO:0000256" key="2">
    <source>
        <dbReference type="ARBA" id="ARBA00022679"/>
    </source>
</evidence>
<dbReference type="PANTHER" id="PTHR22916:SF51">
    <property type="entry name" value="GLYCOSYLTRANSFERASE EPSH-RELATED"/>
    <property type="match status" value="1"/>
</dbReference>
<dbReference type="InterPro" id="IPR001173">
    <property type="entry name" value="Glyco_trans_2-like"/>
</dbReference>
<dbReference type="Gene3D" id="3.90.550.10">
    <property type="entry name" value="Spore Coat Polysaccharide Biosynthesis Protein SpsA, Chain A"/>
    <property type="match status" value="1"/>
</dbReference>
<dbReference type="GO" id="GO:0016757">
    <property type="term" value="F:glycosyltransferase activity"/>
    <property type="evidence" value="ECO:0007669"/>
    <property type="project" value="UniProtKB-KW"/>
</dbReference>
<keyword evidence="1 5" id="KW-0328">Glycosyltransferase</keyword>
<dbReference type="PANTHER" id="PTHR22916">
    <property type="entry name" value="GLYCOSYLTRANSFERASE"/>
    <property type="match status" value="1"/>
</dbReference>
<dbReference type="EMBL" id="JBBNOP010000005">
    <property type="protein sequence ID" value="MEQ3362750.1"/>
    <property type="molecule type" value="Genomic_DNA"/>
</dbReference>
<proteinExistence type="predicted"/>
<gene>
    <name evidence="5" type="ORF">AAA083_07155</name>
</gene>
<protein>
    <submittedName>
        <fullName evidence="5">Glycosyltransferase family 2 protein</fullName>
        <ecNumber evidence="5">2.4.-.-</ecNumber>
    </submittedName>
</protein>
<dbReference type="Pfam" id="PF00535">
    <property type="entry name" value="Glycos_transf_2"/>
    <property type="match status" value="1"/>
</dbReference>
<evidence type="ECO:0000259" key="4">
    <source>
        <dbReference type="Pfam" id="PF00535"/>
    </source>
</evidence>
<evidence type="ECO:0000256" key="3">
    <source>
        <dbReference type="SAM" id="Coils"/>
    </source>
</evidence>
<evidence type="ECO:0000256" key="1">
    <source>
        <dbReference type="ARBA" id="ARBA00022676"/>
    </source>
</evidence>
<dbReference type="InterPro" id="IPR029044">
    <property type="entry name" value="Nucleotide-diphossugar_trans"/>
</dbReference>
<dbReference type="CDD" id="cd00761">
    <property type="entry name" value="Glyco_tranf_GTA_type"/>
    <property type="match status" value="1"/>
</dbReference>